<reference evidence="1 2" key="1">
    <citation type="journal article" date="2021" name="Front. Genet.">
        <title>Chromosome-Level Genome Assembly Reveals Significant Gene Expansion in the Toll and IMD Signaling Pathways of Dendrolimus kikuchii.</title>
        <authorList>
            <person name="Zhou J."/>
            <person name="Wu P."/>
            <person name="Xiong Z."/>
            <person name="Liu N."/>
            <person name="Zhao N."/>
            <person name="Ji M."/>
            <person name="Qiu Y."/>
            <person name="Yang B."/>
        </authorList>
    </citation>
    <scope>NUCLEOTIDE SEQUENCE [LARGE SCALE GENOMIC DNA]</scope>
    <source>
        <strain evidence="1">Ann1</strain>
    </source>
</reference>
<protein>
    <submittedName>
        <fullName evidence="1">Uncharacterized protein</fullName>
    </submittedName>
</protein>
<proteinExistence type="predicted"/>
<gene>
    <name evidence="1" type="ORF">K1T71_001650</name>
</gene>
<evidence type="ECO:0000313" key="1">
    <source>
        <dbReference type="EMBL" id="KAJ0182281.1"/>
    </source>
</evidence>
<keyword evidence="2" id="KW-1185">Reference proteome</keyword>
<dbReference type="EMBL" id="CM034389">
    <property type="protein sequence ID" value="KAJ0182281.1"/>
    <property type="molecule type" value="Genomic_DNA"/>
</dbReference>
<name>A0ACC1DG17_9NEOP</name>
<organism evidence="1 2">
    <name type="scientific">Dendrolimus kikuchii</name>
    <dbReference type="NCBI Taxonomy" id="765133"/>
    <lineage>
        <taxon>Eukaryota</taxon>
        <taxon>Metazoa</taxon>
        <taxon>Ecdysozoa</taxon>
        <taxon>Arthropoda</taxon>
        <taxon>Hexapoda</taxon>
        <taxon>Insecta</taxon>
        <taxon>Pterygota</taxon>
        <taxon>Neoptera</taxon>
        <taxon>Endopterygota</taxon>
        <taxon>Lepidoptera</taxon>
        <taxon>Glossata</taxon>
        <taxon>Ditrysia</taxon>
        <taxon>Bombycoidea</taxon>
        <taxon>Lasiocampidae</taxon>
        <taxon>Dendrolimus</taxon>
    </lineage>
</organism>
<dbReference type="Proteomes" id="UP000824533">
    <property type="component" value="Linkage Group LG03"/>
</dbReference>
<evidence type="ECO:0000313" key="2">
    <source>
        <dbReference type="Proteomes" id="UP000824533"/>
    </source>
</evidence>
<accession>A0ACC1DG17</accession>
<comment type="caution">
    <text evidence="1">The sequence shown here is derived from an EMBL/GenBank/DDBJ whole genome shotgun (WGS) entry which is preliminary data.</text>
</comment>
<sequence>MMFFREQRKKDDEGTQTHTPGSVSSAALTNVNENILDYDFEDILSDKSGNVVILRTPSTVSVPDQEPEAEEEPQLEPEPMPESTLEPEVVVLEPESILEPLVIGGGLEQEVVNAGSENFEEATGEEA</sequence>